<evidence type="ECO:0000259" key="2">
    <source>
        <dbReference type="Pfam" id="PF00668"/>
    </source>
</evidence>
<keyword evidence="4" id="KW-1185">Reference proteome</keyword>
<dbReference type="Gene3D" id="3.30.559.10">
    <property type="entry name" value="Chloramphenicol acetyltransferase-like domain"/>
    <property type="match status" value="1"/>
</dbReference>
<dbReference type="InterPro" id="IPR023213">
    <property type="entry name" value="CAT-like_dom_sf"/>
</dbReference>
<name>A0A0F3IMF9_9GAMM</name>
<reference evidence="4" key="1">
    <citation type="submission" date="2015-03" db="EMBL/GenBank/DDBJ databases">
        <title>Draft genome sequence of a novel methanotroph (Sn10-6) isolated from flooded ricefield rhizosphere in India.</title>
        <authorList>
            <person name="Pandit P.S."/>
            <person name="Pore S.D."/>
            <person name="Arora P."/>
            <person name="Kapse N.G."/>
            <person name="Dhakephalkar P.K."/>
            <person name="Rahalkar M.C."/>
        </authorList>
    </citation>
    <scope>NUCLEOTIDE SEQUENCE [LARGE SCALE GENOMIC DNA]</scope>
    <source>
        <strain evidence="4">Sn10-6</strain>
    </source>
</reference>
<dbReference type="GO" id="GO:0031177">
    <property type="term" value="F:phosphopantetheine binding"/>
    <property type="evidence" value="ECO:0007669"/>
    <property type="project" value="TreeGrafter"/>
</dbReference>
<dbReference type="PANTHER" id="PTHR45527:SF10">
    <property type="entry name" value="PYOCHELIN SYNTHASE PCHF"/>
    <property type="match status" value="1"/>
</dbReference>
<dbReference type="GO" id="GO:0043041">
    <property type="term" value="P:amino acid activation for nonribosomal peptide biosynthetic process"/>
    <property type="evidence" value="ECO:0007669"/>
    <property type="project" value="TreeGrafter"/>
</dbReference>
<dbReference type="Gene3D" id="3.30.559.30">
    <property type="entry name" value="Nonribosomal peptide synthetase, condensation domain"/>
    <property type="match status" value="1"/>
</dbReference>
<dbReference type="Proteomes" id="UP000033684">
    <property type="component" value="Unassembled WGS sequence"/>
</dbReference>
<dbReference type="RefSeq" id="WP_045777890.1">
    <property type="nucleotide sequence ID" value="NZ_LAJX01000013.1"/>
</dbReference>
<evidence type="ECO:0000313" key="3">
    <source>
        <dbReference type="EMBL" id="KJV07891.1"/>
    </source>
</evidence>
<evidence type="ECO:0000256" key="1">
    <source>
        <dbReference type="ARBA" id="ARBA00022598"/>
    </source>
</evidence>
<dbReference type="GO" id="GO:0005737">
    <property type="term" value="C:cytoplasm"/>
    <property type="evidence" value="ECO:0007669"/>
    <property type="project" value="TreeGrafter"/>
</dbReference>
<dbReference type="OrthoDB" id="9757559at2"/>
<protein>
    <recommendedName>
        <fullName evidence="2">Condensation domain-containing protein</fullName>
    </recommendedName>
</protein>
<dbReference type="GO" id="GO:0044550">
    <property type="term" value="P:secondary metabolite biosynthetic process"/>
    <property type="evidence" value="ECO:0007669"/>
    <property type="project" value="TreeGrafter"/>
</dbReference>
<organism evidence="3 4">
    <name type="scientific">Methylocucumis oryzae</name>
    <dbReference type="NCBI Taxonomy" id="1632867"/>
    <lineage>
        <taxon>Bacteria</taxon>
        <taxon>Pseudomonadati</taxon>
        <taxon>Pseudomonadota</taxon>
        <taxon>Gammaproteobacteria</taxon>
        <taxon>Methylococcales</taxon>
        <taxon>Methylococcaceae</taxon>
        <taxon>Methylocucumis</taxon>
    </lineage>
</organism>
<dbReference type="GO" id="GO:0016874">
    <property type="term" value="F:ligase activity"/>
    <property type="evidence" value="ECO:0007669"/>
    <property type="project" value="UniProtKB-KW"/>
</dbReference>
<dbReference type="Pfam" id="PF00668">
    <property type="entry name" value="Condensation"/>
    <property type="match status" value="1"/>
</dbReference>
<dbReference type="InterPro" id="IPR001242">
    <property type="entry name" value="Condensation_dom"/>
</dbReference>
<reference evidence="3 4" key="2">
    <citation type="journal article" date="2016" name="Microb. Ecol.">
        <title>Genome Characteristics of a Novel Type I Methanotroph (Sn10-6) Isolated from a Flooded Indian Rice Field.</title>
        <authorList>
            <person name="Rahalkar M.C."/>
            <person name="Pandit P.S."/>
            <person name="Dhakephalkar P.K."/>
            <person name="Pore S."/>
            <person name="Arora P."/>
            <person name="Kapse N."/>
        </authorList>
    </citation>
    <scope>NUCLEOTIDE SEQUENCE [LARGE SCALE GENOMIC DNA]</scope>
    <source>
        <strain evidence="3 4">Sn10-6</strain>
    </source>
</reference>
<sequence length="491" mass="55203">MYLDCQVYDINGELQISFDAVMAYYQTGLLEHVFAELIHALQTTMLKPRCHIGRDCRYPEHGDVNHSLTIVRADPLKSFPLTELQQAYAFGKTAYGGEVATQVYSALRVKHLDLARLQAALAKLIANHVMLRAVIGLEGQQKILASVPDYRIKVDDLRLAEPEQQQAAIAKIERDMLMRNGPLGDWPHFELRVSLLDHEQALIHFSVELLIADALSLEILRADLCRFYQQPEADLTPRDLSYADYCLSVKHYEQTLAFQHSQAYWQQKFSTLPSGLHLARLNSGGHIGTVRLDAVLTEWPKIKQYAQSLNVPPSVVLLTAYAKVLSAWSDGQAFSIVIPSWQRLPVHPDINHIVGDFTRLAWLPVNPQQTLSFTEHVLAVHAELQRDFAEAPASGLSVLRKQALKPAQRRSLKFPIVFTDLVPEHESKLPAEFSLTKTLSRTAHVDIDNISTDHGDTLGLHWDVAEAVYAVADVELMFKEYWGVCGGGQYC</sequence>
<dbReference type="SUPFAM" id="SSF52777">
    <property type="entry name" value="CoA-dependent acyltransferases"/>
    <property type="match status" value="2"/>
</dbReference>
<dbReference type="PANTHER" id="PTHR45527">
    <property type="entry name" value="NONRIBOSOMAL PEPTIDE SYNTHETASE"/>
    <property type="match status" value="1"/>
</dbReference>
<evidence type="ECO:0000313" key="4">
    <source>
        <dbReference type="Proteomes" id="UP000033684"/>
    </source>
</evidence>
<dbReference type="AlphaFoldDB" id="A0A0F3IMF9"/>
<gene>
    <name evidence="3" type="ORF">VZ94_01560</name>
</gene>
<feature type="domain" description="Condensation" evidence="2">
    <location>
        <begin position="79"/>
        <end position="411"/>
    </location>
</feature>
<comment type="caution">
    <text evidence="3">The sequence shown here is derived from an EMBL/GenBank/DDBJ whole genome shotgun (WGS) entry which is preliminary data.</text>
</comment>
<dbReference type="FunFam" id="3.30.559.10:FF:000023">
    <property type="entry name" value="Non-ribosomal peptide synthetase"/>
    <property type="match status" value="1"/>
</dbReference>
<proteinExistence type="predicted"/>
<accession>A0A0F3IMF9</accession>
<dbReference type="EMBL" id="LAJX01000013">
    <property type="protein sequence ID" value="KJV07891.1"/>
    <property type="molecule type" value="Genomic_DNA"/>
</dbReference>
<keyword evidence="1" id="KW-0436">Ligase</keyword>